<protein>
    <submittedName>
        <fullName evidence="1">Uncharacterized protein</fullName>
    </submittedName>
</protein>
<proteinExistence type="predicted"/>
<dbReference type="EMBL" id="LS483250">
    <property type="protein sequence ID" value="SQD77830.1"/>
    <property type="molecule type" value="Genomic_DNA"/>
</dbReference>
<keyword evidence="2" id="KW-1185">Reference proteome</keyword>
<dbReference type="RefSeq" id="WP_232011536.1">
    <property type="nucleotide sequence ID" value="NZ_LS483250.1"/>
</dbReference>
<organism evidence="1 2">
    <name type="scientific">Moritella yayanosii</name>
    <dbReference type="NCBI Taxonomy" id="69539"/>
    <lineage>
        <taxon>Bacteria</taxon>
        <taxon>Pseudomonadati</taxon>
        <taxon>Pseudomonadota</taxon>
        <taxon>Gammaproteobacteria</taxon>
        <taxon>Alteromonadales</taxon>
        <taxon>Moritellaceae</taxon>
        <taxon>Moritella</taxon>
    </lineage>
</organism>
<sequence length="64" mass="7005">MKLKTTQVFAAVVSALAVNYGVASVSEQFSVEPTIEQTLYDQVYQSAEFCNGQLKSDTFLSSFS</sequence>
<dbReference type="Proteomes" id="UP000250163">
    <property type="component" value="Chromosome MORIYA"/>
</dbReference>
<accession>A0A330LLX5</accession>
<name>A0A330LLX5_9GAMM</name>
<gene>
    <name evidence="1" type="ORF">MORIYA_1352</name>
</gene>
<evidence type="ECO:0000313" key="1">
    <source>
        <dbReference type="EMBL" id="SQD77830.1"/>
    </source>
</evidence>
<evidence type="ECO:0000313" key="2">
    <source>
        <dbReference type="Proteomes" id="UP000250163"/>
    </source>
</evidence>
<dbReference type="AlphaFoldDB" id="A0A330LLX5"/>
<dbReference type="KEGG" id="mya:MORIYA_1352"/>
<reference evidence="2" key="1">
    <citation type="submission" date="2018-05" db="EMBL/GenBank/DDBJ databases">
        <authorList>
            <person name="Cea G.-C."/>
            <person name="William W."/>
        </authorList>
    </citation>
    <scope>NUCLEOTIDE SEQUENCE [LARGE SCALE GENOMIC DNA]</scope>
    <source>
        <strain evidence="2">DB21MT 5</strain>
    </source>
</reference>